<comment type="caution">
    <text evidence="1">The sequence shown here is derived from an EMBL/GenBank/DDBJ whole genome shotgun (WGS) entry which is preliminary data.</text>
</comment>
<proteinExistence type="predicted"/>
<accession>A0ACC6PG90</accession>
<reference evidence="1" key="1">
    <citation type="submission" date="2024-03" db="EMBL/GenBank/DDBJ databases">
        <title>Whole genome sequecning of epiphytes from Marcgravia umbellata leaves.</title>
        <authorList>
            <person name="Kumar G."/>
            <person name="Savka M.A."/>
        </authorList>
    </citation>
    <scope>NUCLEOTIDE SEQUENCE</scope>
    <source>
        <strain evidence="1">RIT_BL5</strain>
    </source>
</reference>
<protein>
    <submittedName>
        <fullName evidence="1">ABC transporter substrate-binding protein</fullName>
    </submittedName>
</protein>
<name>A0ACC6PG90_9BACL</name>
<gene>
    <name evidence="1" type="ORF">WKI47_18605</name>
</gene>
<keyword evidence="2" id="KW-1185">Reference proteome</keyword>
<dbReference type="EMBL" id="JBBKAR010000046">
    <property type="protein sequence ID" value="MEJ8305927.1"/>
    <property type="molecule type" value="Genomic_DNA"/>
</dbReference>
<organism evidence="1 2">
    <name type="scientific">Saccharibacillus sacchari</name>
    <dbReference type="NCBI Taxonomy" id="456493"/>
    <lineage>
        <taxon>Bacteria</taxon>
        <taxon>Bacillati</taxon>
        <taxon>Bacillota</taxon>
        <taxon>Bacilli</taxon>
        <taxon>Bacillales</taxon>
        <taxon>Paenibacillaceae</taxon>
        <taxon>Saccharibacillus</taxon>
    </lineage>
</organism>
<evidence type="ECO:0000313" key="1">
    <source>
        <dbReference type="EMBL" id="MEJ8305927.1"/>
    </source>
</evidence>
<evidence type="ECO:0000313" key="2">
    <source>
        <dbReference type="Proteomes" id="UP001380953"/>
    </source>
</evidence>
<sequence>MKNSKRAGLSWLMICVLALGGCSEKISEQGVENQRLRTIKVVLDWTPNTNHTGLYVAANQGFYEAEGLQVEIIQPGMAGADMIVAANEAPFGVYFQEGVTQARTQNVPLVSIAAVIQHNTSGFAAPVDRHIQSPEDFEGRSYGSWGSETEAAVMQSIMEEAGADVSKVSQVNIGDSDFFAAMKRGVDFSWIFYGWIGIEAELRNEPIDMMYVKDYAEELDYYTPVIITNETTIQDDPELVRSFMKATTEGYLYTIEHPEEAANILLQAEPELDQDLVVASQKWLSSRYQDDAPRWGEQKEEVWQNYADWMYNKHLLDRKLDVSKAYTNIFLPK</sequence>
<dbReference type="Proteomes" id="UP001380953">
    <property type="component" value="Unassembled WGS sequence"/>
</dbReference>